<keyword evidence="3 6" id="KW-0808">Transferase</keyword>
<evidence type="ECO:0000313" key="7">
    <source>
        <dbReference type="Proteomes" id="UP001235064"/>
    </source>
</evidence>
<dbReference type="RefSeq" id="WP_286289618.1">
    <property type="nucleotide sequence ID" value="NZ_JASXSZ010000005.1"/>
</dbReference>
<dbReference type="InterPro" id="IPR015424">
    <property type="entry name" value="PyrdxlP-dep_Trfase"/>
</dbReference>
<keyword evidence="7" id="KW-1185">Reference proteome</keyword>
<dbReference type="EMBL" id="JASXSZ010000005">
    <property type="protein sequence ID" value="MDL9980650.1"/>
    <property type="molecule type" value="Genomic_DNA"/>
</dbReference>
<evidence type="ECO:0000256" key="1">
    <source>
        <dbReference type="ARBA" id="ARBA00001933"/>
    </source>
</evidence>
<dbReference type="InterPro" id="IPR015422">
    <property type="entry name" value="PyrdxlP-dep_Trfase_small"/>
</dbReference>
<dbReference type="SUPFAM" id="SSF53383">
    <property type="entry name" value="PLP-dependent transferases"/>
    <property type="match status" value="1"/>
</dbReference>
<organism evidence="6 7">
    <name type="scientific">Microbacterium candidum</name>
    <dbReference type="NCBI Taxonomy" id="3041922"/>
    <lineage>
        <taxon>Bacteria</taxon>
        <taxon>Bacillati</taxon>
        <taxon>Actinomycetota</taxon>
        <taxon>Actinomycetes</taxon>
        <taxon>Micrococcales</taxon>
        <taxon>Microbacteriaceae</taxon>
        <taxon>Microbacterium</taxon>
    </lineage>
</organism>
<sequence>MTSSADSAATSFATAQVQAGYAAGTPQHTSVPPIYQSNAFEFASLEEARDLFALRRDGNIYSRAANPTVAVFEQRIAALEGGIGAAGVASGQAAVAVALLALAKAGEHIVAARQLYGGTIDLLADTFVDWGIETTFVDQNDVDAWRDAVRPTTRAFFAESVTNPNAEVLDVRAVADIAHAAGVPLVIDNTVATPYLQRTKDFGADISVHSATKFLGGHGTSLAGAVVDLGTFDFAADPARWPQLNEPYERVHGGSLVERYGEKASPYIALVKTKYVHDLGPSLSAFNAWQILQGIETLDLRMRRHSDSALAVARFLETHPAVARVHHPGLVSDAGHAAARTYLPRGAASVFSFDLHPTGDADGDFDRVARVIEALKVVRLVANIGDARTLVAHPASMTHSHMPAALLAEAGITPTTVRLSVGLEEIDDVIADLAQALDRA</sequence>
<evidence type="ECO:0000256" key="3">
    <source>
        <dbReference type="ARBA" id="ARBA00022679"/>
    </source>
</evidence>
<dbReference type="PANTHER" id="PTHR43797">
    <property type="entry name" value="HOMOCYSTEINE/CYSTEINE SYNTHASE"/>
    <property type="match status" value="1"/>
</dbReference>
<dbReference type="PIRSF" id="PIRSF001434">
    <property type="entry name" value="CGS"/>
    <property type="match status" value="1"/>
</dbReference>
<dbReference type="GO" id="GO:0016740">
    <property type="term" value="F:transferase activity"/>
    <property type="evidence" value="ECO:0007669"/>
    <property type="project" value="UniProtKB-KW"/>
</dbReference>
<keyword evidence="4 5" id="KW-0663">Pyridoxal phosphate</keyword>
<comment type="similarity">
    <text evidence="2 5">Belongs to the trans-sulfuration enzymes family.</text>
</comment>
<dbReference type="Gene3D" id="3.90.1150.10">
    <property type="entry name" value="Aspartate Aminotransferase, domain 1"/>
    <property type="match status" value="1"/>
</dbReference>
<evidence type="ECO:0000256" key="5">
    <source>
        <dbReference type="RuleBase" id="RU362118"/>
    </source>
</evidence>
<dbReference type="InterPro" id="IPR000277">
    <property type="entry name" value="Cys/Met-Metab_PyrdxlP-dep_enz"/>
</dbReference>
<accession>A0ABT7N1R0</accession>
<dbReference type="Pfam" id="PF01053">
    <property type="entry name" value="Cys_Met_Meta_PP"/>
    <property type="match status" value="1"/>
</dbReference>
<comment type="caution">
    <text evidence="6">The sequence shown here is derived from an EMBL/GenBank/DDBJ whole genome shotgun (WGS) entry which is preliminary data.</text>
</comment>
<dbReference type="InterPro" id="IPR054542">
    <property type="entry name" value="Cys_met_metab_PP"/>
</dbReference>
<dbReference type="CDD" id="cd00614">
    <property type="entry name" value="CGS_like"/>
    <property type="match status" value="1"/>
</dbReference>
<proteinExistence type="inferred from homology"/>
<dbReference type="InterPro" id="IPR015421">
    <property type="entry name" value="PyrdxlP-dep_Trfase_major"/>
</dbReference>
<gene>
    <name evidence="6" type="ORF">QSV35_15015</name>
</gene>
<reference evidence="6 7" key="1">
    <citation type="submission" date="2023-06" db="EMBL/GenBank/DDBJ databases">
        <title>Microbacterium sp. nov., isolated from a waste landfill.</title>
        <authorList>
            <person name="Wen W."/>
        </authorList>
    </citation>
    <scope>NUCLEOTIDE SEQUENCE [LARGE SCALE GENOMIC DNA]</scope>
    <source>
        <strain evidence="6 7">ASV49</strain>
    </source>
</reference>
<name>A0ABT7N1R0_9MICO</name>
<protein>
    <submittedName>
        <fullName evidence="6">PLP-dependent transferase</fullName>
    </submittedName>
</protein>
<dbReference type="Proteomes" id="UP001235064">
    <property type="component" value="Unassembled WGS sequence"/>
</dbReference>
<evidence type="ECO:0000256" key="4">
    <source>
        <dbReference type="ARBA" id="ARBA00022898"/>
    </source>
</evidence>
<comment type="cofactor">
    <cofactor evidence="1 5">
        <name>pyridoxal 5'-phosphate</name>
        <dbReference type="ChEBI" id="CHEBI:597326"/>
    </cofactor>
</comment>
<dbReference type="NCBIfam" id="TIGR01326">
    <property type="entry name" value="OAH_OAS_sulfhy"/>
    <property type="match status" value="1"/>
</dbReference>
<dbReference type="Gene3D" id="3.40.640.10">
    <property type="entry name" value="Type I PLP-dependent aspartate aminotransferase-like (Major domain)"/>
    <property type="match status" value="1"/>
</dbReference>
<dbReference type="PANTHER" id="PTHR43797:SF2">
    <property type="entry name" value="HOMOCYSTEINE_CYSTEINE SYNTHASE"/>
    <property type="match status" value="1"/>
</dbReference>
<dbReference type="PROSITE" id="PS00868">
    <property type="entry name" value="CYS_MET_METAB_PP"/>
    <property type="match status" value="1"/>
</dbReference>
<evidence type="ECO:0000256" key="2">
    <source>
        <dbReference type="ARBA" id="ARBA00009077"/>
    </source>
</evidence>
<dbReference type="InterPro" id="IPR006235">
    <property type="entry name" value="OAc-hSer/O-AcSer_sulfhydrylase"/>
</dbReference>
<evidence type="ECO:0000313" key="6">
    <source>
        <dbReference type="EMBL" id="MDL9980650.1"/>
    </source>
</evidence>